<gene>
    <name evidence="4" type="ORF">SAMN05192548_101085</name>
</gene>
<evidence type="ECO:0000259" key="3">
    <source>
        <dbReference type="PROSITE" id="PS50006"/>
    </source>
</evidence>
<keyword evidence="2" id="KW-1133">Transmembrane helix</keyword>
<dbReference type="Gene3D" id="2.60.200.20">
    <property type="match status" value="2"/>
</dbReference>
<feature type="domain" description="FHA" evidence="3">
    <location>
        <begin position="79"/>
        <end position="131"/>
    </location>
</feature>
<name>A0A1M6NI70_9BURK</name>
<protein>
    <submittedName>
        <fullName evidence="4">Forkhead associated (FHA) domain, binds pSer, pThr, pTyr</fullName>
    </submittedName>
</protein>
<dbReference type="InterPro" id="IPR008984">
    <property type="entry name" value="SMAD_FHA_dom_sf"/>
</dbReference>
<keyword evidence="2" id="KW-0812">Transmembrane</keyword>
<dbReference type="PROSITE" id="PS50006">
    <property type="entry name" value="FHA_DOMAIN"/>
    <property type="match status" value="2"/>
</dbReference>
<dbReference type="AlphaFoldDB" id="A0A1M6NI70"/>
<evidence type="ECO:0000256" key="2">
    <source>
        <dbReference type="SAM" id="Phobius"/>
    </source>
</evidence>
<evidence type="ECO:0000313" key="5">
    <source>
        <dbReference type="Proteomes" id="UP000184395"/>
    </source>
</evidence>
<dbReference type="Proteomes" id="UP000184395">
    <property type="component" value="Unassembled WGS sequence"/>
</dbReference>
<dbReference type="PANTHER" id="PTHR23308">
    <property type="entry name" value="NUCLEAR INHIBITOR OF PROTEIN PHOSPHATASE-1"/>
    <property type="match status" value="1"/>
</dbReference>
<evidence type="ECO:0000256" key="1">
    <source>
        <dbReference type="SAM" id="MobiDB-lite"/>
    </source>
</evidence>
<organism evidence="4 5">
    <name type="scientific">Paraburkholderia terricola</name>
    <dbReference type="NCBI Taxonomy" id="169427"/>
    <lineage>
        <taxon>Bacteria</taxon>
        <taxon>Pseudomonadati</taxon>
        <taxon>Pseudomonadota</taxon>
        <taxon>Betaproteobacteria</taxon>
        <taxon>Burkholderiales</taxon>
        <taxon>Burkholderiaceae</taxon>
        <taxon>Paraburkholderia</taxon>
    </lineage>
</organism>
<dbReference type="SUPFAM" id="SSF49879">
    <property type="entry name" value="SMAD/FHA domain"/>
    <property type="match status" value="2"/>
</dbReference>
<feature type="region of interest" description="Disordered" evidence="1">
    <location>
        <begin position="329"/>
        <end position="375"/>
    </location>
</feature>
<proteinExistence type="predicted"/>
<reference evidence="4 5" key="1">
    <citation type="submission" date="2016-11" db="EMBL/GenBank/DDBJ databases">
        <authorList>
            <person name="Jaros S."/>
            <person name="Januszkiewicz K."/>
            <person name="Wedrychowicz H."/>
        </authorList>
    </citation>
    <scope>NUCLEOTIDE SEQUENCE [LARGE SCALE GENOMIC DNA]</scope>
    <source>
        <strain evidence="4 5">LMG 20594</strain>
    </source>
</reference>
<feature type="transmembrane region" description="Helical" evidence="2">
    <location>
        <begin position="405"/>
        <end position="425"/>
    </location>
</feature>
<dbReference type="STRING" id="169427.SAMN05192548_101085"/>
<dbReference type="EMBL" id="FRAB01000010">
    <property type="protein sequence ID" value="SHJ95399.1"/>
    <property type="molecule type" value="Genomic_DNA"/>
</dbReference>
<dbReference type="SMART" id="SM00240">
    <property type="entry name" value="FHA"/>
    <property type="match status" value="2"/>
</dbReference>
<accession>A0A1M6NI70</accession>
<dbReference type="InterPro" id="IPR050923">
    <property type="entry name" value="Cell_Proc_Reg/RNA_Proc"/>
</dbReference>
<dbReference type="CDD" id="cd00060">
    <property type="entry name" value="FHA"/>
    <property type="match status" value="2"/>
</dbReference>
<evidence type="ECO:0000313" key="4">
    <source>
        <dbReference type="EMBL" id="SHJ95399.1"/>
    </source>
</evidence>
<dbReference type="InterPro" id="IPR000253">
    <property type="entry name" value="FHA_dom"/>
</dbReference>
<dbReference type="Pfam" id="PF00498">
    <property type="entry name" value="FHA"/>
    <property type="match status" value="2"/>
</dbReference>
<keyword evidence="2" id="KW-0472">Membrane</keyword>
<sequence length="901" mass="97607">MCSAHTNNIVFSPSSLIPFSPRSSRSAKTISDPHKMAAGEAPIAEMRATVDAAFDVVLSPVACAQRPPLDAIRIVDSLFAIGRSEAPFTDYPTERIARLSRRHARVFTEHGAVYVADLGSKNGTTLNGNAVRQTPARVRAGDELCFGGELCYRVGIEPRARIVAAASSAPVPGLLLVPQRDDLGLQPVEVHAFPFLVSKADEIFSRYKERYPHQVNYISRRHAHIFMKGGELYVEDLGSTNGTFVGGRRLDESAVPLAEGDVVAFGGDHFVYRVSLHKAPEVEPTVTQLLLNPAVEEAADADKTTFVGAAHSFLDIFCVDPGLQREDEVNEAAQSVSAHAKRDAPTGAARGAHGTNGAHDAKSPGGANVANSAHAGKGATRRWRLLTGELAKAFAGSDRAMLKRIAGWGGVGVVVLLAISAALYMRGSSERELKNLLASGDYTSAVAAANGYLASHPADTKISALASEALLKAKLPAWLNTLQKAQFDGADAQLKQMRSLSANNADAASLVGELQWVADLERFVAGRGGVDAPIRMYADEAVISGLLQRWEDDAKNHQRTLDRIASYVPVFAEPYAQALSHLRKLESDDSVYLPAIDRLNGTIRTELARDKPDALPPVLDDYAQRYPRLAGLDRLREDLRVYTDLLNAAVSRQLTPLLAMLKKARFSTPPFQAQFEQLSASRLPSADVIARHDAVSAAWQRGDAQQALNGLQAMPASQWSDVLAAELSHKKALLDQFADLQKTRGGKDYDQRLLSFYASLDPTADAWFVQSIQKDVAALHDKALARAQDLLLRAQSLWKQYRASGSIGGTQRLEAGISPGFRNEARLLSEAQAAAQQGMRIYTQLKADHPADFDRLLADVEAETNLQRRSLTELRMVLDPGLLKAKLALIGGEQSETRQSP</sequence>
<feature type="domain" description="FHA" evidence="3">
    <location>
        <begin position="218"/>
        <end position="250"/>
    </location>
</feature>